<dbReference type="AlphaFoldDB" id="V4AP03"/>
<feature type="chain" id="PRO_5004716206" description="Alpha-carbonic anhydrase domain-containing protein" evidence="1">
    <location>
        <begin position="23"/>
        <end position="129"/>
    </location>
</feature>
<evidence type="ECO:0000313" key="3">
    <source>
        <dbReference type="Proteomes" id="UP000030746"/>
    </source>
</evidence>
<dbReference type="HOGENOM" id="CLU_1951218_0_0_1"/>
<sequence>MLKIRFLFIILLVPIVLVEVSTLHDNRSITVKYLGDKFHPLCANLNCQRVDIVPMGTVQKKELVDPNGWSSFQSFMVPFAGGPEPHKFSPSTRASASSKSDLNLSQRFELPGGAMMFHYKEHTGTNIWP</sequence>
<dbReference type="EMBL" id="KB201459">
    <property type="protein sequence ID" value="ESO96520.1"/>
    <property type="molecule type" value="Genomic_DNA"/>
</dbReference>
<feature type="signal peptide" evidence="1">
    <location>
        <begin position="1"/>
        <end position="22"/>
    </location>
</feature>
<keyword evidence="3" id="KW-1185">Reference proteome</keyword>
<gene>
    <name evidence="2" type="ORF">LOTGIDRAFT_159936</name>
</gene>
<keyword evidence="1" id="KW-0732">Signal</keyword>
<dbReference type="KEGG" id="lgi:LOTGIDRAFT_159936"/>
<protein>
    <recommendedName>
        <fullName evidence="4">Alpha-carbonic anhydrase domain-containing protein</fullName>
    </recommendedName>
</protein>
<reference evidence="2 3" key="1">
    <citation type="journal article" date="2013" name="Nature">
        <title>Insights into bilaterian evolution from three spiralian genomes.</title>
        <authorList>
            <person name="Simakov O."/>
            <person name="Marletaz F."/>
            <person name="Cho S.J."/>
            <person name="Edsinger-Gonzales E."/>
            <person name="Havlak P."/>
            <person name="Hellsten U."/>
            <person name="Kuo D.H."/>
            <person name="Larsson T."/>
            <person name="Lv J."/>
            <person name="Arendt D."/>
            <person name="Savage R."/>
            <person name="Osoegawa K."/>
            <person name="de Jong P."/>
            <person name="Grimwood J."/>
            <person name="Chapman J.A."/>
            <person name="Shapiro H."/>
            <person name="Aerts A."/>
            <person name="Otillar R.P."/>
            <person name="Terry A.Y."/>
            <person name="Boore J.L."/>
            <person name="Grigoriev I.V."/>
            <person name="Lindberg D.R."/>
            <person name="Seaver E.C."/>
            <person name="Weisblat D.A."/>
            <person name="Putnam N.H."/>
            <person name="Rokhsar D.S."/>
        </authorList>
    </citation>
    <scope>NUCLEOTIDE SEQUENCE [LARGE SCALE GENOMIC DNA]</scope>
</reference>
<dbReference type="GeneID" id="20238210"/>
<organism evidence="2 3">
    <name type="scientific">Lottia gigantea</name>
    <name type="common">Giant owl limpet</name>
    <dbReference type="NCBI Taxonomy" id="225164"/>
    <lineage>
        <taxon>Eukaryota</taxon>
        <taxon>Metazoa</taxon>
        <taxon>Spiralia</taxon>
        <taxon>Lophotrochozoa</taxon>
        <taxon>Mollusca</taxon>
        <taxon>Gastropoda</taxon>
        <taxon>Patellogastropoda</taxon>
        <taxon>Lottioidea</taxon>
        <taxon>Lottiidae</taxon>
        <taxon>Lottia</taxon>
    </lineage>
</organism>
<name>V4AP03_LOTGI</name>
<evidence type="ECO:0000313" key="2">
    <source>
        <dbReference type="EMBL" id="ESO96520.1"/>
    </source>
</evidence>
<evidence type="ECO:0008006" key="4">
    <source>
        <dbReference type="Google" id="ProtNLM"/>
    </source>
</evidence>
<dbReference type="CTD" id="20238210"/>
<dbReference type="RefSeq" id="XP_009052873.1">
    <property type="nucleotide sequence ID" value="XM_009054625.1"/>
</dbReference>
<evidence type="ECO:0000256" key="1">
    <source>
        <dbReference type="SAM" id="SignalP"/>
    </source>
</evidence>
<accession>V4AP03</accession>
<proteinExistence type="predicted"/>
<dbReference type="Proteomes" id="UP000030746">
    <property type="component" value="Unassembled WGS sequence"/>
</dbReference>